<dbReference type="EMBL" id="CALTRL010003003">
    <property type="protein sequence ID" value="CAH7677340.1"/>
    <property type="molecule type" value="Genomic_DNA"/>
</dbReference>
<accession>A0AAV0B3C0</accession>
<reference evidence="2" key="1">
    <citation type="submission" date="2022-06" db="EMBL/GenBank/DDBJ databases">
        <authorList>
            <consortium name="SYNGENTA / RWTH Aachen University"/>
        </authorList>
    </citation>
    <scope>NUCLEOTIDE SEQUENCE</scope>
</reference>
<dbReference type="AlphaFoldDB" id="A0AAV0B3C0"/>
<evidence type="ECO:0000313" key="2">
    <source>
        <dbReference type="EMBL" id="CAH7677340.1"/>
    </source>
</evidence>
<sequence length="231" mass="26658">MKKGKRFDLCSCLSTSDENRRSSVLNRSVNLELLKVWLELSSSLLKNQKVDSEATIFDCLSLVEVNLSIFEAKKDSYEGNDDDDDEIEGLKDEKARSIALRVGDLYLKIGTQLAEQLEKRFYCKDEKDENFEEGEEGESQTKDKDKKHKTSVRESKIGIDTGTGFPIVNNDKDTFFKPFRDNEESSSNQDKGEMSNCGNRCIIKRDRSKEMIEKRNRKNLVKLEQSMKRRD</sequence>
<name>A0AAV0B3C0_PHAPC</name>
<organism evidence="2 3">
    <name type="scientific">Phakopsora pachyrhizi</name>
    <name type="common">Asian soybean rust disease fungus</name>
    <dbReference type="NCBI Taxonomy" id="170000"/>
    <lineage>
        <taxon>Eukaryota</taxon>
        <taxon>Fungi</taxon>
        <taxon>Dikarya</taxon>
        <taxon>Basidiomycota</taxon>
        <taxon>Pucciniomycotina</taxon>
        <taxon>Pucciniomycetes</taxon>
        <taxon>Pucciniales</taxon>
        <taxon>Phakopsoraceae</taxon>
        <taxon>Phakopsora</taxon>
    </lineage>
</organism>
<keyword evidence="3" id="KW-1185">Reference proteome</keyword>
<proteinExistence type="predicted"/>
<comment type="caution">
    <text evidence="2">The sequence shown here is derived from an EMBL/GenBank/DDBJ whole genome shotgun (WGS) entry which is preliminary data.</text>
</comment>
<gene>
    <name evidence="2" type="ORF">PPACK8108_LOCUS12481</name>
</gene>
<feature type="region of interest" description="Disordered" evidence="1">
    <location>
        <begin position="130"/>
        <end position="200"/>
    </location>
</feature>
<protein>
    <submittedName>
        <fullName evidence="2">Uncharacterized protein</fullName>
    </submittedName>
</protein>
<feature type="compositionally biased region" description="Basic and acidic residues" evidence="1">
    <location>
        <begin position="170"/>
        <end position="183"/>
    </location>
</feature>
<dbReference type="Proteomes" id="UP001153365">
    <property type="component" value="Unassembled WGS sequence"/>
</dbReference>
<evidence type="ECO:0000313" key="3">
    <source>
        <dbReference type="Proteomes" id="UP001153365"/>
    </source>
</evidence>
<evidence type="ECO:0000256" key="1">
    <source>
        <dbReference type="SAM" id="MobiDB-lite"/>
    </source>
</evidence>